<protein>
    <submittedName>
        <fullName evidence="1">Uncharacterized protein</fullName>
    </submittedName>
</protein>
<sequence length="150" mass="17155">MSQSDLHMGLYYVGCWIESAALHLVHQPDNWQQLLDREFQSLHAMQQIHATHPTAAIPAPAVQGLYHISCKNLHMALQDFNMQHCSMSTNIPTFFGIGTRFWKTTFKANGGLTTWFMVGTQRDMMYGQTHSSPEIFLSHDLHGWNMMYGP</sequence>
<evidence type="ECO:0000313" key="1">
    <source>
        <dbReference type="EMBL" id="KIK82117.1"/>
    </source>
</evidence>
<dbReference type="HOGENOM" id="CLU_1741182_0_0_1"/>
<dbReference type="EMBL" id="KN825676">
    <property type="protein sequence ID" value="KIK82117.1"/>
    <property type="molecule type" value="Genomic_DNA"/>
</dbReference>
<evidence type="ECO:0000313" key="2">
    <source>
        <dbReference type="Proteomes" id="UP000054538"/>
    </source>
</evidence>
<keyword evidence="2" id="KW-1185">Reference proteome</keyword>
<accession>A0A0D0CHD7</accession>
<reference evidence="1 2" key="1">
    <citation type="submission" date="2014-04" db="EMBL/GenBank/DDBJ databases">
        <authorList>
            <consortium name="DOE Joint Genome Institute"/>
            <person name="Kuo A."/>
            <person name="Kohler A."/>
            <person name="Jargeat P."/>
            <person name="Nagy L.G."/>
            <person name="Floudas D."/>
            <person name="Copeland A."/>
            <person name="Barry K.W."/>
            <person name="Cichocki N."/>
            <person name="Veneault-Fourrey C."/>
            <person name="LaButti K."/>
            <person name="Lindquist E.A."/>
            <person name="Lipzen A."/>
            <person name="Lundell T."/>
            <person name="Morin E."/>
            <person name="Murat C."/>
            <person name="Sun H."/>
            <person name="Tunlid A."/>
            <person name="Henrissat B."/>
            <person name="Grigoriev I.V."/>
            <person name="Hibbett D.S."/>
            <person name="Martin F."/>
            <person name="Nordberg H.P."/>
            <person name="Cantor M.N."/>
            <person name="Hua S.X."/>
        </authorList>
    </citation>
    <scope>NUCLEOTIDE SEQUENCE [LARGE SCALE GENOMIC DNA]</scope>
    <source>
        <strain evidence="1 2">Ve08.2h10</strain>
    </source>
</reference>
<proteinExistence type="predicted"/>
<organism evidence="1 2">
    <name type="scientific">Paxillus rubicundulus Ve08.2h10</name>
    <dbReference type="NCBI Taxonomy" id="930991"/>
    <lineage>
        <taxon>Eukaryota</taxon>
        <taxon>Fungi</taxon>
        <taxon>Dikarya</taxon>
        <taxon>Basidiomycota</taxon>
        <taxon>Agaricomycotina</taxon>
        <taxon>Agaricomycetes</taxon>
        <taxon>Agaricomycetidae</taxon>
        <taxon>Boletales</taxon>
        <taxon>Paxilineae</taxon>
        <taxon>Paxillaceae</taxon>
        <taxon>Paxillus</taxon>
    </lineage>
</organism>
<dbReference type="Proteomes" id="UP000054538">
    <property type="component" value="Unassembled WGS sequence"/>
</dbReference>
<reference evidence="2" key="2">
    <citation type="submission" date="2015-01" db="EMBL/GenBank/DDBJ databases">
        <title>Evolutionary Origins and Diversification of the Mycorrhizal Mutualists.</title>
        <authorList>
            <consortium name="DOE Joint Genome Institute"/>
            <consortium name="Mycorrhizal Genomics Consortium"/>
            <person name="Kohler A."/>
            <person name="Kuo A."/>
            <person name="Nagy L.G."/>
            <person name="Floudas D."/>
            <person name="Copeland A."/>
            <person name="Barry K.W."/>
            <person name="Cichocki N."/>
            <person name="Veneault-Fourrey C."/>
            <person name="LaButti K."/>
            <person name="Lindquist E.A."/>
            <person name="Lipzen A."/>
            <person name="Lundell T."/>
            <person name="Morin E."/>
            <person name="Murat C."/>
            <person name="Riley R."/>
            <person name="Ohm R."/>
            <person name="Sun H."/>
            <person name="Tunlid A."/>
            <person name="Henrissat B."/>
            <person name="Grigoriev I.V."/>
            <person name="Hibbett D.S."/>
            <person name="Martin F."/>
        </authorList>
    </citation>
    <scope>NUCLEOTIDE SEQUENCE [LARGE SCALE GENOMIC DNA]</scope>
    <source>
        <strain evidence="2">Ve08.2h10</strain>
    </source>
</reference>
<dbReference type="AlphaFoldDB" id="A0A0D0CHD7"/>
<dbReference type="InParanoid" id="A0A0D0CHD7"/>
<gene>
    <name evidence="1" type="ORF">PAXRUDRAFT_154500</name>
</gene>
<name>A0A0D0CHD7_9AGAM</name>